<dbReference type="Proteomes" id="UP001597497">
    <property type="component" value="Unassembled WGS sequence"/>
</dbReference>
<keyword evidence="1" id="KW-0732">Signal</keyword>
<feature type="chain" id="PRO_5046676558" description="Cell wall hydrolase SleB domain-containing protein" evidence="1">
    <location>
        <begin position="26"/>
        <end position="276"/>
    </location>
</feature>
<feature type="signal peptide" evidence="1">
    <location>
        <begin position="1"/>
        <end position="25"/>
    </location>
</feature>
<dbReference type="EMBL" id="JBHUMM010000009">
    <property type="protein sequence ID" value="MFD2671148.1"/>
    <property type="molecule type" value="Genomic_DNA"/>
</dbReference>
<comment type="caution">
    <text evidence="2">The sequence shown here is derived from an EMBL/GenBank/DDBJ whole genome shotgun (WGS) entry which is preliminary data.</text>
</comment>
<proteinExistence type="predicted"/>
<keyword evidence="3" id="KW-1185">Reference proteome</keyword>
<evidence type="ECO:0008006" key="4">
    <source>
        <dbReference type="Google" id="ProtNLM"/>
    </source>
</evidence>
<gene>
    <name evidence="2" type="ORF">ACFSUC_05975</name>
</gene>
<reference evidence="3" key="1">
    <citation type="journal article" date="2019" name="Int. J. Syst. Evol. Microbiol.">
        <title>The Global Catalogue of Microorganisms (GCM) 10K type strain sequencing project: providing services to taxonomists for standard genome sequencing and annotation.</title>
        <authorList>
            <consortium name="The Broad Institute Genomics Platform"/>
            <consortium name="The Broad Institute Genome Sequencing Center for Infectious Disease"/>
            <person name="Wu L."/>
            <person name="Ma J."/>
        </authorList>
    </citation>
    <scope>NUCLEOTIDE SEQUENCE [LARGE SCALE GENOMIC DNA]</scope>
    <source>
        <strain evidence="3">KCTC 33676</strain>
    </source>
</reference>
<evidence type="ECO:0000313" key="3">
    <source>
        <dbReference type="Proteomes" id="UP001597497"/>
    </source>
</evidence>
<accession>A0ABW5R825</accession>
<sequence length="276" mass="30504">MTKFYKYIACILCLTVIVMSNYSISNVIAVNENEVEVVKNSVNGTVTKNNSALIISKFTDGEYESTVTRNKKTGSVTLEIIEINTGEKNKYKVDDFNTATNTGSITEIDTGNKFELKENKEEYTTYFLPILAVIAIPSALAALEAALLATAGAIIIGGITYYTATAVSEALNSSENKDQNYFIALLQDGKFYLGPSITYNQAKSRVQAEADVFVRTQSRALTLTKNISQNYVGPEIHGSINNGYFYHYHPLQKIYQTSGPNAGQFIISRKAHIFYL</sequence>
<dbReference type="RefSeq" id="WP_379928577.1">
    <property type="nucleotide sequence ID" value="NZ_JBHUMM010000009.1"/>
</dbReference>
<protein>
    <recommendedName>
        <fullName evidence="4">Cell wall hydrolase SleB domain-containing protein</fullName>
    </recommendedName>
</protein>
<evidence type="ECO:0000256" key="1">
    <source>
        <dbReference type="SAM" id="SignalP"/>
    </source>
</evidence>
<name>A0ABW5R825_9BACL</name>
<evidence type="ECO:0000313" key="2">
    <source>
        <dbReference type="EMBL" id="MFD2671148.1"/>
    </source>
</evidence>
<organism evidence="2 3">
    <name type="scientific">Marinicrinis sediminis</name>
    <dbReference type="NCBI Taxonomy" id="1652465"/>
    <lineage>
        <taxon>Bacteria</taxon>
        <taxon>Bacillati</taxon>
        <taxon>Bacillota</taxon>
        <taxon>Bacilli</taxon>
        <taxon>Bacillales</taxon>
        <taxon>Paenibacillaceae</taxon>
    </lineage>
</organism>